<dbReference type="Pfam" id="PF00652">
    <property type="entry name" value="Ricin_B_lectin"/>
    <property type="match status" value="1"/>
</dbReference>
<dbReference type="SUPFAM" id="SSF50370">
    <property type="entry name" value="Ricin B-like lectins"/>
    <property type="match status" value="1"/>
</dbReference>
<keyword evidence="4" id="KW-1185">Reference proteome</keyword>
<evidence type="ECO:0000313" key="3">
    <source>
        <dbReference type="EMBL" id="MBB5938568.1"/>
    </source>
</evidence>
<dbReference type="Proteomes" id="UP000588098">
    <property type="component" value="Unassembled WGS sequence"/>
</dbReference>
<name>A0A7W9V0T4_9ACTN</name>
<dbReference type="CDD" id="cd23415">
    <property type="entry name" value="beta-trefoil_Ricin_AH"/>
    <property type="match status" value="1"/>
</dbReference>
<dbReference type="PROSITE" id="PS50231">
    <property type="entry name" value="RICIN_B_LECTIN"/>
    <property type="match status" value="1"/>
</dbReference>
<evidence type="ECO:0000256" key="1">
    <source>
        <dbReference type="SAM" id="SignalP"/>
    </source>
</evidence>
<reference evidence="3 4" key="1">
    <citation type="submission" date="2020-08" db="EMBL/GenBank/DDBJ databases">
        <title>Genomic Encyclopedia of Type Strains, Phase III (KMG-III): the genomes of soil and plant-associated and newly described type strains.</title>
        <authorList>
            <person name="Whitman W."/>
        </authorList>
    </citation>
    <scope>NUCLEOTIDE SEQUENCE [LARGE SCALE GENOMIC DNA]</scope>
    <source>
        <strain evidence="3 4">CECT 8305</strain>
    </source>
</reference>
<comment type="caution">
    <text evidence="3">The sequence shown here is derived from an EMBL/GenBank/DDBJ whole genome shotgun (WGS) entry which is preliminary data.</text>
</comment>
<dbReference type="RefSeq" id="WP_184576438.1">
    <property type="nucleotide sequence ID" value="NZ_JACHJL010000017.1"/>
</dbReference>
<keyword evidence="1" id="KW-0732">Signal</keyword>
<sequence>MRLRTILLAALGAGCALVGPLSVSASADGQSRNVNVATGRCLDSNRGGDAYTLGCNGGNYQIWAVQYDGREGAQVKSLATGKCLDSNGAGNVYTLGCNGGNYQRWVAHNSGDHVVVWKNVATGKCLDSNHAGHVYALGCNGGNYQRWGL</sequence>
<organism evidence="3 4">
    <name type="scientific">Streptomyces zagrosensis</name>
    <dbReference type="NCBI Taxonomy" id="1042984"/>
    <lineage>
        <taxon>Bacteria</taxon>
        <taxon>Bacillati</taxon>
        <taxon>Actinomycetota</taxon>
        <taxon>Actinomycetes</taxon>
        <taxon>Kitasatosporales</taxon>
        <taxon>Streptomycetaceae</taxon>
        <taxon>Streptomyces</taxon>
    </lineage>
</organism>
<gene>
    <name evidence="3" type="ORF">FHS42_005657</name>
</gene>
<dbReference type="Gene3D" id="2.80.10.50">
    <property type="match status" value="1"/>
</dbReference>
<evidence type="ECO:0000313" key="4">
    <source>
        <dbReference type="Proteomes" id="UP000588098"/>
    </source>
</evidence>
<dbReference type="PROSITE" id="PS51257">
    <property type="entry name" value="PROKAR_LIPOPROTEIN"/>
    <property type="match status" value="1"/>
</dbReference>
<dbReference type="InterPro" id="IPR035992">
    <property type="entry name" value="Ricin_B-like_lectins"/>
</dbReference>
<evidence type="ECO:0000259" key="2">
    <source>
        <dbReference type="SMART" id="SM00458"/>
    </source>
</evidence>
<protein>
    <recommendedName>
        <fullName evidence="2">Ricin B lectin domain-containing protein</fullName>
    </recommendedName>
</protein>
<dbReference type="SMART" id="SM00458">
    <property type="entry name" value="RICIN"/>
    <property type="match status" value="1"/>
</dbReference>
<accession>A0A7W9V0T4</accession>
<feature type="domain" description="Ricin B lectin" evidence="2">
    <location>
        <begin position="28"/>
        <end position="149"/>
    </location>
</feature>
<proteinExistence type="predicted"/>
<dbReference type="InterPro" id="IPR000772">
    <property type="entry name" value="Ricin_B_lectin"/>
</dbReference>
<dbReference type="AlphaFoldDB" id="A0A7W9V0T4"/>
<dbReference type="EMBL" id="JACHJL010000017">
    <property type="protein sequence ID" value="MBB5938568.1"/>
    <property type="molecule type" value="Genomic_DNA"/>
</dbReference>
<feature type="signal peptide" evidence="1">
    <location>
        <begin position="1"/>
        <end position="25"/>
    </location>
</feature>
<feature type="chain" id="PRO_5031244861" description="Ricin B lectin domain-containing protein" evidence="1">
    <location>
        <begin position="26"/>
        <end position="149"/>
    </location>
</feature>